<dbReference type="InterPro" id="IPR048395">
    <property type="entry name" value="Glyco_hydro_31_C"/>
</dbReference>
<dbReference type="Pfam" id="PF21365">
    <property type="entry name" value="Glyco_hydro_31_3rd"/>
    <property type="match status" value="1"/>
</dbReference>
<feature type="domain" description="Glycosyl hydrolase family 31 C-terminal" evidence="9">
    <location>
        <begin position="590"/>
        <end position="676"/>
    </location>
</feature>
<dbReference type="GO" id="GO:0030246">
    <property type="term" value="F:carbohydrate binding"/>
    <property type="evidence" value="ECO:0007669"/>
    <property type="project" value="InterPro"/>
</dbReference>
<dbReference type="Gene3D" id="2.60.40.1760">
    <property type="entry name" value="glycosyl hydrolase (family 31)"/>
    <property type="match status" value="1"/>
</dbReference>
<dbReference type="InterPro" id="IPR000322">
    <property type="entry name" value="Glyco_hydro_31_TIM"/>
</dbReference>
<gene>
    <name evidence="10" type="ORF">OMP40_37175</name>
</gene>
<dbReference type="RefSeq" id="WP_277539099.1">
    <property type="nucleotide sequence ID" value="NZ_JAPDIA010000009.1"/>
</dbReference>
<evidence type="ECO:0000313" key="11">
    <source>
        <dbReference type="Proteomes" id="UP001153404"/>
    </source>
</evidence>
<dbReference type="CDD" id="cd06604">
    <property type="entry name" value="GH31_glucosidase_II_MalA"/>
    <property type="match status" value="1"/>
</dbReference>
<evidence type="ECO:0000256" key="1">
    <source>
        <dbReference type="ARBA" id="ARBA00007806"/>
    </source>
</evidence>
<reference evidence="10" key="1">
    <citation type="submission" date="2022-10" db="EMBL/GenBank/DDBJ databases">
        <title>Comparative genomic analysis of Cohnella hashimotonis sp. nov., isolated from the International Space Station.</title>
        <authorList>
            <person name="Simpson A."/>
            <person name="Venkateswaran K."/>
        </authorList>
    </citation>
    <scope>NUCLEOTIDE SEQUENCE</scope>
    <source>
        <strain evidence="10">DSM 28161</strain>
    </source>
</reference>
<evidence type="ECO:0000259" key="9">
    <source>
        <dbReference type="Pfam" id="PF21365"/>
    </source>
</evidence>
<dbReference type="Gene3D" id="3.20.20.80">
    <property type="entry name" value="Glycosidases"/>
    <property type="match status" value="1"/>
</dbReference>
<dbReference type="InterPro" id="IPR017853">
    <property type="entry name" value="GH"/>
</dbReference>
<dbReference type="Proteomes" id="UP001153404">
    <property type="component" value="Unassembled WGS sequence"/>
</dbReference>
<evidence type="ECO:0000259" key="7">
    <source>
        <dbReference type="Pfam" id="PF13802"/>
    </source>
</evidence>
<dbReference type="Pfam" id="PF13802">
    <property type="entry name" value="Gal_mutarotas_2"/>
    <property type="match status" value="1"/>
</dbReference>
<comment type="caution">
    <text evidence="10">The sequence shown here is derived from an EMBL/GenBank/DDBJ whole genome shotgun (WGS) entry which is preliminary data.</text>
</comment>
<dbReference type="EMBL" id="JAPDIA010000009">
    <property type="protein sequence ID" value="MDG0814287.1"/>
    <property type="molecule type" value="Genomic_DNA"/>
</dbReference>
<keyword evidence="11" id="KW-1185">Reference proteome</keyword>
<evidence type="ECO:0000259" key="8">
    <source>
        <dbReference type="Pfam" id="PF17137"/>
    </source>
</evidence>
<dbReference type="Gene3D" id="2.60.40.1180">
    <property type="entry name" value="Golgi alpha-mannosidase II"/>
    <property type="match status" value="2"/>
</dbReference>
<dbReference type="SUPFAM" id="SSF51445">
    <property type="entry name" value="(Trans)glycosidases"/>
    <property type="match status" value="1"/>
</dbReference>
<feature type="domain" description="Glycoside hydrolase family 31 TIM barrel" evidence="6">
    <location>
        <begin position="256"/>
        <end position="582"/>
    </location>
</feature>
<feature type="region of interest" description="Disordered" evidence="5">
    <location>
        <begin position="1"/>
        <end position="21"/>
    </location>
</feature>
<feature type="domain" description="DUF5110" evidence="8">
    <location>
        <begin position="694"/>
        <end position="748"/>
    </location>
</feature>
<dbReference type="Pfam" id="PF01055">
    <property type="entry name" value="Glyco_hydro_31_2nd"/>
    <property type="match status" value="1"/>
</dbReference>
<dbReference type="InterPro" id="IPR033403">
    <property type="entry name" value="DUF5110"/>
</dbReference>
<evidence type="ECO:0000313" key="10">
    <source>
        <dbReference type="EMBL" id="MDG0814287.1"/>
    </source>
</evidence>
<evidence type="ECO:0000256" key="4">
    <source>
        <dbReference type="RuleBase" id="RU361185"/>
    </source>
</evidence>
<dbReference type="InterPro" id="IPR025887">
    <property type="entry name" value="Glyco_hydro_31_N_dom"/>
</dbReference>
<accession>A0A9X4QY52</accession>
<dbReference type="Pfam" id="PF17137">
    <property type="entry name" value="DUF5110"/>
    <property type="match status" value="1"/>
</dbReference>
<protein>
    <submittedName>
        <fullName evidence="10">Glycoside hydrolase family 31 protein</fullName>
    </submittedName>
</protein>
<evidence type="ECO:0000256" key="5">
    <source>
        <dbReference type="SAM" id="MobiDB-lite"/>
    </source>
</evidence>
<proteinExistence type="inferred from homology"/>
<evidence type="ECO:0000256" key="2">
    <source>
        <dbReference type="ARBA" id="ARBA00022801"/>
    </source>
</evidence>
<comment type="similarity">
    <text evidence="1 4">Belongs to the glycosyl hydrolase 31 family.</text>
</comment>
<dbReference type="InterPro" id="IPR013780">
    <property type="entry name" value="Glyco_hydro_b"/>
</dbReference>
<organism evidence="10 11">
    <name type="scientific">Cohnella rhizosphaerae</name>
    <dbReference type="NCBI Taxonomy" id="1457232"/>
    <lineage>
        <taxon>Bacteria</taxon>
        <taxon>Bacillati</taxon>
        <taxon>Bacillota</taxon>
        <taxon>Bacilli</taxon>
        <taxon>Bacillales</taxon>
        <taxon>Paenibacillaceae</taxon>
        <taxon>Cohnella</taxon>
    </lineage>
</organism>
<keyword evidence="3 4" id="KW-0326">Glycosidase</keyword>
<evidence type="ECO:0000259" key="6">
    <source>
        <dbReference type="Pfam" id="PF01055"/>
    </source>
</evidence>
<dbReference type="SUPFAM" id="SSF74650">
    <property type="entry name" value="Galactose mutarotase-like"/>
    <property type="match status" value="1"/>
</dbReference>
<dbReference type="GO" id="GO:0004553">
    <property type="term" value="F:hydrolase activity, hydrolyzing O-glycosyl compounds"/>
    <property type="evidence" value="ECO:0007669"/>
    <property type="project" value="InterPro"/>
</dbReference>
<sequence>MLTSEEIHPDHQGPGKDPFKHSLSRIGRLTGAARLEDGAVTLYGDNANLAIVPVAAGILRLKVFFGENAPDLGTTPAILPLAGPGDSALTEDEEAYTIDSPGLRAVAVKSPFSLKVYDDRGGLLANLLGIEWNEKRSQTALLAMDDRSHFYGLGEKTGFLDKKGERYEMWNSDVYAPHVPDIEALYQSIPWSIHFRYGLPAYGVLLDNPGRTAFDMRTRADRYQISAEKGALDLYIVQGPTLKDVVRHLTALTGRTPLPPKWAVGYQQSRYSYMSQEEVLKVARTFREKKIPCDVLYLDIHYMDEYRVFTWDPVAFPRPHEMMRELEALGFNLVPIVDPGVKKDPSYGPYREGVQNGYFCRKLEGDIFIGPVWPGPSAFPDFTDDGAAAWWGDLHVHYASHGIKGIWNDMNEPSVFNESKTMDLDVVHANNGDPRTHGELHNLYGMLMSKATQEGMKRHLNGERPFVLTRAGYAGIQRYATVWTGDNRAYWEHLAMSIPMVLNLGLSGVAFAGPDIGGFSHHTTGELLARWTQAGAFTPFCRNHSAIDTIRQEPWLFGEKVEDICRSYIGLRYRLMPTLYSLFYEASESGLPIVRPLLMEYPDDANVYNLCDQFLFGPDLLIAPILRPGTFSRAVYLPAGVWIDYWTGERHEGGRWILADAPLATMPMYVRAGGILAEQPLAMYADDATAQSEPITLTVYAGGDGQFRLYEDDGRTYAYEQGAYRLREFNWSEQNGAGKLRCQTAHDGLPHESQKEDSDANADKQTLRIVVRQLSSAPAQAIASGATLQEWTYDAATRQLYAVVEGAAGNFELRLF</sequence>
<dbReference type="PROSITE" id="PS00129">
    <property type="entry name" value="GLYCOSYL_HYDROL_F31_1"/>
    <property type="match status" value="1"/>
</dbReference>
<name>A0A9X4QY52_9BACL</name>
<dbReference type="CDD" id="cd14752">
    <property type="entry name" value="GH31_N"/>
    <property type="match status" value="1"/>
</dbReference>
<dbReference type="PANTHER" id="PTHR22762">
    <property type="entry name" value="ALPHA-GLUCOSIDASE"/>
    <property type="match status" value="1"/>
</dbReference>
<feature type="compositionally biased region" description="Basic and acidic residues" evidence="5">
    <location>
        <begin position="1"/>
        <end position="20"/>
    </location>
</feature>
<keyword evidence="2 4" id="KW-0378">Hydrolase</keyword>
<dbReference type="SUPFAM" id="SSF51011">
    <property type="entry name" value="Glycosyl hydrolase domain"/>
    <property type="match status" value="1"/>
</dbReference>
<evidence type="ECO:0000256" key="3">
    <source>
        <dbReference type="ARBA" id="ARBA00023295"/>
    </source>
</evidence>
<dbReference type="AlphaFoldDB" id="A0A9X4QY52"/>
<dbReference type="GO" id="GO:0005975">
    <property type="term" value="P:carbohydrate metabolic process"/>
    <property type="evidence" value="ECO:0007669"/>
    <property type="project" value="InterPro"/>
</dbReference>
<dbReference type="InterPro" id="IPR030458">
    <property type="entry name" value="Glyco_hydro_31_AS"/>
</dbReference>
<dbReference type="PANTHER" id="PTHR22762:SF166">
    <property type="entry name" value="ALPHA-GLUCOSIDASE"/>
    <property type="match status" value="1"/>
</dbReference>
<dbReference type="InterPro" id="IPR011013">
    <property type="entry name" value="Gal_mutarotase_sf_dom"/>
</dbReference>
<feature type="domain" description="Glycoside hydrolase family 31 N-terminal" evidence="7">
    <location>
        <begin position="51"/>
        <end position="215"/>
    </location>
</feature>